<dbReference type="STRING" id="1963.AQJ27_01850"/>
<protein>
    <recommendedName>
        <fullName evidence="3">CYTH domain-containing protein</fullName>
    </recommendedName>
</protein>
<dbReference type="EMBL" id="BDQI01000001">
    <property type="protein sequence ID" value="GAX49346.1"/>
    <property type="molecule type" value="Genomic_DNA"/>
</dbReference>
<reference evidence="2" key="1">
    <citation type="submission" date="2017-05" db="EMBL/GenBank/DDBJ databases">
        <title>Streptomyces olivochromogenes NBRC 3561 whole genome shotgun sequence.</title>
        <authorList>
            <person name="Dohra H."/>
            <person name="Kodani S."/>
        </authorList>
    </citation>
    <scope>NUCLEOTIDE SEQUENCE [LARGE SCALE GENOMIC DNA]</scope>
    <source>
        <strain evidence="2">NBRC 3561</strain>
    </source>
</reference>
<sequence length="312" mass="33376">MFMRTMHGEHVLIAGQRDVPGMAITAPARRSLTASAVGLAASLTVSLAVLAPAQPAFADANAVPTYEVKIDLTTAALDASHVPTSAVKAAFGITGSAKARSYEYYDTDALDLNAQGWDVRLRHKSGSDFEETYKKRFPVVGGDIDAALDEANAEGFDSSDTNYDAQVDWGYAKQTLSFSNEKSHGASGYSGTSMPSSSTGRTWLVNEIPGKLDDWLSDNWGSDTLKVSRAHGPVTSQVWSGAWESSDDAGIEVLPVKDSTGTGTEYVVELSFKTDDYADAAQLHADAIAVADGHGWLYHGDILKTQLILDRY</sequence>
<keyword evidence="2" id="KW-1185">Reference proteome</keyword>
<evidence type="ECO:0008006" key="3">
    <source>
        <dbReference type="Google" id="ProtNLM"/>
    </source>
</evidence>
<organism evidence="1 2">
    <name type="scientific">Streptomyces olivochromogenes</name>
    <dbReference type="NCBI Taxonomy" id="1963"/>
    <lineage>
        <taxon>Bacteria</taxon>
        <taxon>Bacillati</taxon>
        <taxon>Actinomycetota</taxon>
        <taxon>Actinomycetes</taxon>
        <taxon>Kitasatosporales</taxon>
        <taxon>Streptomycetaceae</taxon>
        <taxon>Streptomyces</taxon>
    </lineage>
</organism>
<dbReference type="Proteomes" id="UP000217446">
    <property type="component" value="Unassembled WGS sequence"/>
</dbReference>
<evidence type="ECO:0000313" key="2">
    <source>
        <dbReference type="Proteomes" id="UP000217446"/>
    </source>
</evidence>
<name>A0A250V5L4_STROL</name>
<comment type="caution">
    <text evidence="1">The sequence shown here is derived from an EMBL/GenBank/DDBJ whole genome shotgun (WGS) entry which is preliminary data.</text>
</comment>
<proteinExistence type="predicted"/>
<accession>A0A250V5L4</accession>
<evidence type="ECO:0000313" key="1">
    <source>
        <dbReference type="EMBL" id="GAX49346.1"/>
    </source>
</evidence>
<dbReference type="AlphaFoldDB" id="A0A250V5L4"/>
<gene>
    <name evidence="1" type="ORF">SO3561_00835</name>
</gene>